<evidence type="ECO:0000313" key="4">
    <source>
        <dbReference type="Proteomes" id="UP001218218"/>
    </source>
</evidence>
<evidence type="ECO:0000313" key="3">
    <source>
        <dbReference type="EMBL" id="KAJ7339735.1"/>
    </source>
</evidence>
<reference evidence="3" key="1">
    <citation type="submission" date="2023-03" db="EMBL/GenBank/DDBJ databases">
        <title>Massive genome expansion in bonnet fungi (Mycena s.s.) driven by repeated elements and novel gene families across ecological guilds.</title>
        <authorList>
            <consortium name="Lawrence Berkeley National Laboratory"/>
            <person name="Harder C.B."/>
            <person name="Miyauchi S."/>
            <person name="Viragh M."/>
            <person name="Kuo A."/>
            <person name="Thoen E."/>
            <person name="Andreopoulos B."/>
            <person name="Lu D."/>
            <person name="Skrede I."/>
            <person name="Drula E."/>
            <person name="Henrissat B."/>
            <person name="Morin E."/>
            <person name="Kohler A."/>
            <person name="Barry K."/>
            <person name="LaButti K."/>
            <person name="Morin E."/>
            <person name="Salamov A."/>
            <person name="Lipzen A."/>
            <person name="Mereny Z."/>
            <person name="Hegedus B."/>
            <person name="Baldrian P."/>
            <person name="Stursova M."/>
            <person name="Weitz H."/>
            <person name="Taylor A."/>
            <person name="Grigoriev I.V."/>
            <person name="Nagy L.G."/>
            <person name="Martin F."/>
            <person name="Kauserud H."/>
        </authorList>
    </citation>
    <scope>NUCLEOTIDE SEQUENCE</scope>
    <source>
        <strain evidence="3">CBHHK002</strain>
    </source>
</reference>
<dbReference type="AlphaFoldDB" id="A0AAD6ZUG4"/>
<keyword evidence="2" id="KW-0472">Membrane</keyword>
<feature type="compositionally biased region" description="Polar residues" evidence="1">
    <location>
        <begin position="269"/>
        <end position="278"/>
    </location>
</feature>
<gene>
    <name evidence="3" type="ORF">DFH08DRAFT_812112</name>
</gene>
<protein>
    <submittedName>
        <fullName evidence="3">Uncharacterized protein</fullName>
    </submittedName>
</protein>
<dbReference type="EMBL" id="JARIHO010000027">
    <property type="protein sequence ID" value="KAJ7339735.1"/>
    <property type="molecule type" value="Genomic_DNA"/>
</dbReference>
<organism evidence="3 4">
    <name type="scientific">Mycena albidolilacea</name>
    <dbReference type="NCBI Taxonomy" id="1033008"/>
    <lineage>
        <taxon>Eukaryota</taxon>
        <taxon>Fungi</taxon>
        <taxon>Dikarya</taxon>
        <taxon>Basidiomycota</taxon>
        <taxon>Agaricomycotina</taxon>
        <taxon>Agaricomycetes</taxon>
        <taxon>Agaricomycetidae</taxon>
        <taxon>Agaricales</taxon>
        <taxon>Marasmiineae</taxon>
        <taxon>Mycenaceae</taxon>
        <taxon>Mycena</taxon>
    </lineage>
</organism>
<feature type="region of interest" description="Disordered" evidence="1">
    <location>
        <begin position="246"/>
        <end position="278"/>
    </location>
</feature>
<evidence type="ECO:0000256" key="2">
    <source>
        <dbReference type="SAM" id="Phobius"/>
    </source>
</evidence>
<keyword evidence="2" id="KW-1133">Transmembrane helix</keyword>
<feature type="transmembrane region" description="Helical" evidence="2">
    <location>
        <begin position="12"/>
        <end position="33"/>
    </location>
</feature>
<name>A0AAD6ZUG4_9AGAR</name>
<evidence type="ECO:0000256" key="1">
    <source>
        <dbReference type="SAM" id="MobiDB-lite"/>
    </source>
</evidence>
<proteinExistence type="predicted"/>
<dbReference type="Proteomes" id="UP001218218">
    <property type="component" value="Unassembled WGS sequence"/>
</dbReference>
<keyword evidence="4" id="KW-1185">Reference proteome</keyword>
<sequence>MGSSRGERAGKSAARGFGSAGLGLFTAAIGIRLRTVRYRFFMHRHEPASNTNFLGAVDSPEPQDGFTDGKIGLPAVSRHGFCHVTAGNWTKLTAVTLSRAVPYYGRNFTTYGEKPYAGSRPLEAPNKRHFLGAFGPMINFSRMRKFLITSGRHARTFLSSTTTTLNSRDVPNAPPTQARLSNHTSLQAGSSFPCSAGASSLVLNPQYFNASIFEPPKECILQATASLVHFPSSPLHIPHFTRNQQTWQSQSHFKGGGDPNGSNDDKLSNALNSNNMHA</sequence>
<accession>A0AAD6ZUG4</accession>
<keyword evidence="2" id="KW-0812">Transmembrane</keyword>
<comment type="caution">
    <text evidence="3">The sequence shown here is derived from an EMBL/GenBank/DDBJ whole genome shotgun (WGS) entry which is preliminary data.</text>
</comment>